<dbReference type="GeneID" id="63779664"/>
<evidence type="ECO:0000313" key="4">
    <source>
        <dbReference type="Proteomes" id="UP000193689"/>
    </source>
</evidence>
<feature type="chain" id="PRO_5011965763" evidence="2">
    <location>
        <begin position="20"/>
        <end position="129"/>
    </location>
</feature>
<feature type="region of interest" description="Disordered" evidence="1">
    <location>
        <begin position="21"/>
        <end position="129"/>
    </location>
</feature>
<reference evidence="3 4" key="1">
    <citation type="submission" date="2016-07" db="EMBL/GenBank/DDBJ databases">
        <title>Pervasive Adenine N6-methylation of Active Genes in Fungi.</title>
        <authorList>
            <consortium name="DOE Joint Genome Institute"/>
            <person name="Mondo S.J."/>
            <person name="Dannebaum R.O."/>
            <person name="Kuo R.C."/>
            <person name="Labutti K."/>
            <person name="Haridas S."/>
            <person name="Kuo A."/>
            <person name="Salamov A."/>
            <person name="Ahrendt S.R."/>
            <person name="Lipzen A."/>
            <person name="Sullivan W."/>
            <person name="Andreopoulos W.B."/>
            <person name="Clum A."/>
            <person name="Lindquist E."/>
            <person name="Daum C."/>
            <person name="Ramamoorthy G.K."/>
            <person name="Gryganskyi A."/>
            <person name="Culley D."/>
            <person name="Magnuson J.K."/>
            <person name="James T.Y."/>
            <person name="O'Malley M.A."/>
            <person name="Stajich J.E."/>
            <person name="Spatafora J.W."/>
            <person name="Visel A."/>
            <person name="Grigoriev I.V."/>
        </authorList>
    </citation>
    <scope>NUCLEOTIDE SEQUENCE [LARGE SCALE GENOMIC DNA]</scope>
    <source>
        <strain evidence="3 4">CBS 129021</strain>
    </source>
</reference>
<sequence length="129" mass="13062">MTRLIHVLLTAVLLREELAAPAVESPGDLIKPTHSEGSKPTGKGTPTTPSLPPFTIPTGKGKSTPTGKGKSSPTGKGKSTPTGKGWPTGKSTSPQFAIPTGKGKGKPTLTLTGKWPGPTGGFGIPPTED</sequence>
<dbReference type="Proteomes" id="UP000193689">
    <property type="component" value="Unassembled WGS sequence"/>
</dbReference>
<dbReference type="EMBL" id="MCFJ01000003">
    <property type="protein sequence ID" value="ORY68550.1"/>
    <property type="molecule type" value="Genomic_DNA"/>
</dbReference>
<comment type="caution">
    <text evidence="3">The sequence shown here is derived from an EMBL/GenBank/DDBJ whole genome shotgun (WGS) entry which is preliminary data.</text>
</comment>
<evidence type="ECO:0000256" key="1">
    <source>
        <dbReference type="SAM" id="MobiDB-lite"/>
    </source>
</evidence>
<feature type="compositionally biased region" description="Low complexity" evidence="1">
    <location>
        <begin position="38"/>
        <end position="48"/>
    </location>
</feature>
<dbReference type="RefSeq" id="XP_040718837.1">
    <property type="nucleotide sequence ID" value="XM_040863452.1"/>
</dbReference>
<accession>A0A1Y2EAD9</accession>
<organism evidence="3 4">
    <name type="scientific">Pseudomassariella vexata</name>
    <dbReference type="NCBI Taxonomy" id="1141098"/>
    <lineage>
        <taxon>Eukaryota</taxon>
        <taxon>Fungi</taxon>
        <taxon>Dikarya</taxon>
        <taxon>Ascomycota</taxon>
        <taxon>Pezizomycotina</taxon>
        <taxon>Sordariomycetes</taxon>
        <taxon>Xylariomycetidae</taxon>
        <taxon>Amphisphaeriales</taxon>
        <taxon>Pseudomassariaceae</taxon>
        <taxon>Pseudomassariella</taxon>
    </lineage>
</organism>
<evidence type="ECO:0000256" key="2">
    <source>
        <dbReference type="SAM" id="SignalP"/>
    </source>
</evidence>
<feature type="signal peptide" evidence="2">
    <location>
        <begin position="1"/>
        <end position="19"/>
    </location>
</feature>
<keyword evidence="2" id="KW-0732">Signal</keyword>
<proteinExistence type="predicted"/>
<name>A0A1Y2EAD9_9PEZI</name>
<dbReference type="InParanoid" id="A0A1Y2EAD9"/>
<evidence type="ECO:0000313" key="3">
    <source>
        <dbReference type="EMBL" id="ORY68550.1"/>
    </source>
</evidence>
<feature type="compositionally biased region" description="Low complexity" evidence="1">
    <location>
        <begin position="57"/>
        <end position="93"/>
    </location>
</feature>
<dbReference type="AlphaFoldDB" id="A0A1Y2EAD9"/>
<keyword evidence="4" id="KW-1185">Reference proteome</keyword>
<gene>
    <name evidence="3" type="ORF">BCR38DRAFT_482038</name>
</gene>
<protein>
    <submittedName>
        <fullName evidence="3">Uncharacterized protein</fullName>
    </submittedName>
</protein>